<dbReference type="Pfam" id="PF00144">
    <property type="entry name" value="Beta-lactamase"/>
    <property type="match status" value="1"/>
</dbReference>
<sequence>MFPDEEVVGPWSHLIRADQSHARALVMKRSILAAIILILSVGGCSDLSLPMSTDGTAPEPETYPWIVTNPEAHGLSTAALQTALSYAFQPGNQTGAVLVIRNGQTIAESYAQNRQSTDLVTSWSVAKSFTSALVGAALEDSILESLEQRASYFLTYWLDDPIKSQITMDHLMTLRSGLIRLEGSDLYNAEDQLQVSLDRQVLGDPGEQLYTYSNADVMLISGVIETATGRSAQSYLDEQISGPIGFQGEWWTDGVGNTLGYCCLDATPRDFARFGILYAQDGVWEGEQVIPRDWVLASTAPARSGTYAYYWWPMQQGGFAAIGIHGQLIAIFPALDLVLLRFSEYTRWGDGSTVRVGGNYHGTQEPENFDIGTFVSLALGAVQN</sequence>
<dbReference type="SUPFAM" id="SSF56601">
    <property type="entry name" value="beta-lactamase/transpeptidase-like"/>
    <property type="match status" value="1"/>
</dbReference>
<evidence type="ECO:0000313" key="2">
    <source>
        <dbReference type="EMBL" id="SVA04735.1"/>
    </source>
</evidence>
<dbReference type="InterPro" id="IPR050789">
    <property type="entry name" value="Diverse_Enzym_Activities"/>
</dbReference>
<dbReference type="EMBL" id="UINC01003258">
    <property type="protein sequence ID" value="SVA04735.1"/>
    <property type="molecule type" value="Genomic_DNA"/>
</dbReference>
<protein>
    <recommendedName>
        <fullName evidence="1">Beta-lactamase-related domain-containing protein</fullName>
    </recommendedName>
</protein>
<organism evidence="2">
    <name type="scientific">marine metagenome</name>
    <dbReference type="NCBI Taxonomy" id="408172"/>
    <lineage>
        <taxon>unclassified sequences</taxon>
        <taxon>metagenomes</taxon>
        <taxon>ecological metagenomes</taxon>
    </lineage>
</organism>
<evidence type="ECO:0000259" key="1">
    <source>
        <dbReference type="Pfam" id="PF00144"/>
    </source>
</evidence>
<feature type="domain" description="Beta-lactamase-related" evidence="1">
    <location>
        <begin position="94"/>
        <end position="343"/>
    </location>
</feature>
<dbReference type="InterPro" id="IPR012338">
    <property type="entry name" value="Beta-lactam/transpept-like"/>
</dbReference>
<dbReference type="PANTHER" id="PTHR43283">
    <property type="entry name" value="BETA-LACTAMASE-RELATED"/>
    <property type="match status" value="1"/>
</dbReference>
<dbReference type="PANTHER" id="PTHR43283:SF7">
    <property type="entry name" value="BETA-LACTAMASE-RELATED DOMAIN-CONTAINING PROTEIN"/>
    <property type="match status" value="1"/>
</dbReference>
<dbReference type="AlphaFoldDB" id="A0A381SL02"/>
<accession>A0A381SL02</accession>
<dbReference type="InterPro" id="IPR001466">
    <property type="entry name" value="Beta-lactam-related"/>
</dbReference>
<name>A0A381SL02_9ZZZZ</name>
<proteinExistence type="predicted"/>
<reference evidence="2" key="1">
    <citation type="submission" date="2018-05" db="EMBL/GenBank/DDBJ databases">
        <authorList>
            <person name="Lanie J.A."/>
            <person name="Ng W.-L."/>
            <person name="Kazmierczak K.M."/>
            <person name="Andrzejewski T.M."/>
            <person name="Davidsen T.M."/>
            <person name="Wayne K.J."/>
            <person name="Tettelin H."/>
            <person name="Glass J.I."/>
            <person name="Rusch D."/>
            <person name="Podicherti R."/>
            <person name="Tsui H.-C.T."/>
            <person name="Winkler M.E."/>
        </authorList>
    </citation>
    <scope>NUCLEOTIDE SEQUENCE</scope>
</reference>
<dbReference type="Gene3D" id="3.40.710.10">
    <property type="entry name" value="DD-peptidase/beta-lactamase superfamily"/>
    <property type="match status" value="1"/>
</dbReference>
<gene>
    <name evidence="2" type="ORF">METZ01_LOCUS57589</name>
</gene>